<name>A0A830HXJ0_9CHLO</name>
<accession>A0A830HXJ0</accession>
<evidence type="ECO:0000313" key="1">
    <source>
        <dbReference type="EMBL" id="GHP12196.1"/>
    </source>
</evidence>
<organism evidence="1 2">
    <name type="scientific">Pycnococcus provasolii</name>
    <dbReference type="NCBI Taxonomy" id="41880"/>
    <lineage>
        <taxon>Eukaryota</taxon>
        <taxon>Viridiplantae</taxon>
        <taxon>Chlorophyta</taxon>
        <taxon>Pseudoscourfieldiophyceae</taxon>
        <taxon>Pseudoscourfieldiales</taxon>
        <taxon>Pycnococcaceae</taxon>
        <taxon>Pycnococcus</taxon>
    </lineage>
</organism>
<evidence type="ECO:0000313" key="2">
    <source>
        <dbReference type="Proteomes" id="UP000660262"/>
    </source>
</evidence>
<keyword evidence="2" id="KW-1185">Reference proteome</keyword>
<dbReference type="AlphaFoldDB" id="A0A830HXJ0"/>
<gene>
    <name evidence="1" type="ORF">PPROV_001092400</name>
</gene>
<protein>
    <recommendedName>
        <fullName evidence="3">Plastid lipid-associated protein/fibrillin conserved domain-containing protein</fullName>
    </recommendedName>
</protein>
<comment type="caution">
    <text evidence="1">The sequence shown here is derived from an EMBL/GenBank/DDBJ whole genome shotgun (WGS) entry which is preliminary data.</text>
</comment>
<reference evidence="1" key="1">
    <citation type="submission" date="2020-10" db="EMBL/GenBank/DDBJ databases">
        <title>Unveiling of a novel bifunctional photoreceptor, Dualchrome1, isolated from a cosmopolitan green alga.</title>
        <authorList>
            <person name="Suzuki S."/>
            <person name="Kawachi M."/>
        </authorList>
    </citation>
    <scope>NUCLEOTIDE SEQUENCE</scope>
    <source>
        <strain evidence="1">NIES 2893</strain>
    </source>
</reference>
<proteinExistence type="predicted"/>
<dbReference type="EMBL" id="BNJQ01000039">
    <property type="protein sequence ID" value="GHP12196.1"/>
    <property type="molecule type" value="Genomic_DNA"/>
</dbReference>
<sequence length="307" mass="31914">MLVKKMPVTTTAMPTSSKLQKCARATHRLRGTAYTAIQAHASASETDARRRTAEGRGEVRDALHISRRTVLAAAPLLGYAGVTQTPRRAALADTTPPDERSAVLSAIARGEDPAKVEALIDRLVATGDPSQGTSASTVDGTLAGEWILLWASGAAEPQKIQAALGPIAPTSSQLIGAPAASLAQREKVGACQVLTFLGGGVRVVLAAGAVPTPSGAKDTLEIQPPFSLDLLVGGRKLAGAEFASDADFRTNGVTPLNKRDDEAIAAPRNQYTQLFVENSGQPGDVRVSRVTAGDPVVVGTTYVHVRV</sequence>
<dbReference type="Proteomes" id="UP000660262">
    <property type="component" value="Unassembled WGS sequence"/>
</dbReference>
<evidence type="ECO:0008006" key="3">
    <source>
        <dbReference type="Google" id="ProtNLM"/>
    </source>
</evidence>
<dbReference type="OrthoDB" id="566264at2759"/>